<comment type="similarity">
    <text evidence="2">Belongs to the TonB-dependent receptor family.</text>
</comment>
<feature type="compositionally biased region" description="Low complexity" evidence="5">
    <location>
        <begin position="33"/>
        <end position="55"/>
    </location>
</feature>
<dbReference type="InterPro" id="IPR036942">
    <property type="entry name" value="Beta-barrel_TonB_sf"/>
</dbReference>
<dbReference type="InterPro" id="IPR037066">
    <property type="entry name" value="Plug_dom_sf"/>
</dbReference>
<keyword evidence="4" id="KW-0998">Cell outer membrane</keyword>
<dbReference type="SUPFAM" id="SSF56935">
    <property type="entry name" value="Porins"/>
    <property type="match status" value="1"/>
</dbReference>
<gene>
    <name evidence="8" type="ORF">ACFPN5_22700</name>
</gene>
<dbReference type="InterPro" id="IPR010104">
    <property type="entry name" value="TonB_rcpt_bac"/>
</dbReference>
<accession>A0ABW0LBA4</accession>
<feature type="chain" id="PRO_5046046104" evidence="6">
    <location>
        <begin position="33"/>
        <end position="1229"/>
    </location>
</feature>
<evidence type="ECO:0000313" key="9">
    <source>
        <dbReference type="Proteomes" id="UP001596050"/>
    </source>
</evidence>
<keyword evidence="3" id="KW-0472">Membrane</keyword>
<proteinExistence type="inferred from homology"/>
<dbReference type="Pfam" id="PF07715">
    <property type="entry name" value="Plug"/>
    <property type="match status" value="1"/>
</dbReference>
<sequence>MHDIQPGLRPHRLSVAVSLALASLVTANAAMAQAQTPQTPQEPTASTAANSSVATGEGQIATVTVSTRRSQQSSIQRKKNAATSMDSIVAEDVGSLPDRNIGEAISRMSGIALDRGDFGEGVSVAVRGNGPDLTRVEIDGQGVQSAGGTDMNGGGSGRGTEFRQLSADLIKSVDVVKGSTADMTEGALGGGIIIKTRTGLDFKEPFVSVRAAGTQNSLNEKWSPDANVILARKFMDGRLGVMLNASASKHQNESHSIQVATSANQGYARLLDFDNSPQKTFTFNPSTLNMLDPASTQPTASYPYTTSGSFNGATPLEILTRSAAAQSKADCYAAFPVLSATSPVLANMGATNRTNSINMRSNELITCLNQWNDYTPSLVRNILKREVDKRQNLDLRFDFKVNNDLTVYAKGSYNKREVDNDFLTYGLGGMAVNTGGTFVDTNGRRAVAPGAAGAGYFLYPGTTSYVSGQPLVTGAVANVNPASVVVDANHHVTKFGISNGNAGTDQIRAEMGTTSKYVQLGGTFKRDGLTAEFFVGDARSEFYRGDKRTTFSYDYGPATMSVLPNGLWAYELPANFDQSNPANYVQLNPVLASGAVAASGTNINSIPAYTAAQQPRLTAAPQLTWTPRIIESEERTAKLDIAYSLPESIPFFKRFKTGFNLRDTARDNFNGNGVTIRAAQGTTPGIVVPQGFIRSSFVGCENTPGSLAAGGNACKYGFVPNNTYAAANSGQVVMTPADFQNVIAQSLVGKATETSFFNGAKDAPAGLVNNWTQIDVDKVFALSGVPNINYDCVKECKGSDGQVYQQPLAKVKERSQAAYVMADFGLTNIPFTDRALPFGWEIDGNLGYRIVRTKVDGTGVMTFRSITKTGSYDRANPNAASGIVTTEVSQNTAISAKTTDFLPIYNLALWVVPDQLVLRYNRARTVARPPVERLLPAGVCINDERLSDNGEEDQRCTSTVGNAKLAAQRNLNQDLSAEYYPSKDTMFSLSYFKQKGLVGPSITQGVNSVPLFAGSSVIDPGTGRPLSDLNFDYTTWINGVPTTRKGWEFGTKTAFTFLPSILRYTGFDANYTKLASVSSTQNVVDLITGDMMPPLREAKNSYNWALWYDDGRLSARVAVQAVDRTFTCIAACSANSVNNYPNAFGNGRPLPWNPGSPNFRDATRYVDAKLGYKWSPNVEIFVEGRNLGNATTSNSQGQYSPFADGIPNLLDYAYSGRRIMVGLNFRTGG</sequence>
<dbReference type="Gene3D" id="2.170.130.10">
    <property type="entry name" value="TonB-dependent receptor, plug domain"/>
    <property type="match status" value="1"/>
</dbReference>
<evidence type="ECO:0000256" key="2">
    <source>
        <dbReference type="ARBA" id="ARBA00009810"/>
    </source>
</evidence>
<organism evidence="8 9">
    <name type="scientific">Massilia niabensis</name>
    <dbReference type="NCBI Taxonomy" id="544910"/>
    <lineage>
        <taxon>Bacteria</taxon>
        <taxon>Pseudomonadati</taxon>
        <taxon>Pseudomonadota</taxon>
        <taxon>Betaproteobacteria</taxon>
        <taxon>Burkholderiales</taxon>
        <taxon>Oxalobacteraceae</taxon>
        <taxon>Telluria group</taxon>
        <taxon>Massilia</taxon>
    </lineage>
</organism>
<dbReference type="PANTHER" id="PTHR40980:SF3">
    <property type="entry name" value="TONB-DEPENDENT RECEPTOR-LIKE BETA-BARREL DOMAIN-CONTAINING PROTEIN"/>
    <property type="match status" value="1"/>
</dbReference>
<dbReference type="Gene3D" id="2.40.170.20">
    <property type="entry name" value="TonB-dependent receptor, beta-barrel domain"/>
    <property type="match status" value="1"/>
</dbReference>
<evidence type="ECO:0000256" key="3">
    <source>
        <dbReference type="ARBA" id="ARBA00023136"/>
    </source>
</evidence>
<dbReference type="EMBL" id="JBHSMU010000018">
    <property type="protein sequence ID" value="MFC5462625.1"/>
    <property type="molecule type" value="Genomic_DNA"/>
</dbReference>
<dbReference type="RefSeq" id="WP_379786118.1">
    <property type="nucleotide sequence ID" value="NZ_JBHSMU010000018.1"/>
</dbReference>
<evidence type="ECO:0000256" key="4">
    <source>
        <dbReference type="ARBA" id="ARBA00023237"/>
    </source>
</evidence>
<comment type="caution">
    <text evidence="8">The sequence shown here is derived from an EMBL/GenBank/DDBJ whole genome shotgun (WGS) entry which is preliminary data.</text>
</comment>
<dbReference type="Proteomes" id="UP001596050">
    <property type="component" value="Unassembled WGS sequence"/>
</dbReference>
<feature type="domain" description="TonB-dependent receptor plug" evidence="7">
    <location>
        <begin position="78"/>
        <end position="190"/>
    </location>
</feature>
<keyword evidence="9" id="KW-1185">Reference proteome</keyword>
<keyword evidence="8" id="KW-0675">Receptor</keyword>
<dbReference type="NCBIfam" id="TIGR01782">
    <property type="entry name" value="TonB-Xanth-Caul"/>
    <property type="match status" value="1"/>
</dbReference>
<feature type="signal peptide" evidence="6">
    <location>
        <begin position="1"/>
        <end position="32"/>
    </location>
</feature>
<keyword evidence="6" id="KW-0732">Signal</keyword>
<evidence type="ECO:0000313" key="8">
    <source>
        <dbReference type="EMBL" id="MFC5462625.1"/>
    </source>
</evidence>
<evidence type="ECO:0000256" key="6">
    <source>
        <dbReference type="SAM" id="SignalP"/>
    </source>
</evidence>
<evidence type="ECO:0000259" key="7">
    <source>
        <dbReference type="Pfam" id="PF07715"/>
    </source>
</evidence>
<reference evidence="9" key="1">
    <citation type="journal article" date="2019" name="Int. J. Syst. Evol. Microbiol.">
        <title>The Global Catalogue of Microorganisms (GCM) 10K type strain sequencing project: providing services to taxonomists for standard genome sequencing and annotation.</title>
        <authorList>
            <consortium name="The Broad Institute Genomics Platform"/>
            <consortium name="The Broad Institute Genome Sequencing Center for Infectious Disease"/>
            <person name="Wu L."/>
            <person name="Ma J."/>
        </authorList>
    </citation>
    <scope>NUCLEOTIDE SEQUENCE [LARGE SCALE GENOMIC DNA]</scope>
    <source>
        <strain evidence="9">KACC 12649</strain>
    </source>
</reference>
<dbReference type="InterPro" id="IPR012910">
    <property type="entry name" value="Plug_dom"/>
</dbReference>
<protein>
    <submittedName>
        <fullName evidence="8">TonB-dependent receptor</fullName>
    </submittedName>
</protein>
<feature type="region of interest" description="Disordered" evidence="5">
    <location>
        <begin position="33"/>
        <end position="56"/>
    </location>
</feature>
<evidence type="ECO:0000256" key="1">
    <source>
        <dbReference type="ARBA" id="ARBA00004442"/>
    </source>
</evidence>
<name>A0ABW0LBA4_9BURK</name>
<evidence type="ECO:0000256" key="5">
    <source>
        <dbReference type="SAM" id="MobiDB-lite"/>
    </source>
</evidence>
<dbReference type="PANTHER" id="PTHR40980">
    <property type="entry name" value="PLUG DOMAIN-CONTAINING PROTEIN"/>
    <property type="match status" value="1"/>
</dbReference>
<comment type="subcellular location">
    <subcellularLocation>
        <location evidence="1">Cell outer membrane</location>
    </subcellularLocation>
</comment>